<dbReference type="EMBL" id="PXOA01000278">
    <property type="protein sequence ID" value="RFU77529.1"/>
    <property type="molecule type" value="Genomic_DNA"/>
</dbReference>
<feature type="region of interest" description="Disordered" evidence="1">
    <location>
        <begin position="1"/>
        <end position="140"/>
    </location>
</feature>
<dbReference type="Proteomes" id="UP000266272">
    <property type="component" value="Unassembled WGS sequence"/>
</dbReference>
<evidence type="ECO:0000256" key="1">
    <source>
        <dbReference type="SAM" id="MobiDB-lite"/>
    </source>
</evidence>
<evidence type="ECO:0000313" key="3">
    <source>
        <dbReference type="Proteomes" id="UP000266272"/>
    </source>
</evidence>
<reference evidence="2 3" key="1">
    <citation type="journal article" date="2018" name="PLoS Pathog.">
        <title>Evolution of structural diversity of trichothecenes, a family of toxins produced by plant pathogenic and entomopathogenic fungi.</title>
        <authorList>
            <person name="Proctor R.H."/>
            <person name="McCormick S.P."/>
            <person name="Kim H.S."/>
            <person name="Cardoza R.E."/>
            <person name="Stanley A.M."/>
            <person name="Lindo L."/>
            <person name="Kelly A."/>
            <person name="Brown D.W."/>
            <person name="Lee T."/>
            <person name="Vaughan M.M."/>
            <person name="Alexander N.J."/>
            <person name="Busman M."/>
            <person name="Gutierrez S."/>
        </authorList>
    </citation>
    <scope>NUCLEOTIDE SEQUENCE [LARGE SCALE GENOMIC DNA]</scope>
    <source>
        <strain evidence="2 3">IBT 40837</strain>
    </source>
</reference>
<feature type="compositionally biased region" description="Polar residues" evidence="1">
    <location>
        <begin position="129"/>
        <end position="140"/>
    </location>
</feature>
<name>A0A395NNF4_TRIAR</name>
<sequence length="140" mass="14468">MFVFPSTHHHRPPALTSTTTNRTKAAKPNPRPDSAGSDSPPPRNNIGPCPPPPTPTPSNCFLPMPPAIGRDTPRCSTMLHDSETRGPSVAGQMLAGGLSSPGLEPPPSYLLASAVGSNNPSGLTHLHRPTSSSSNNASHG</sequence>
<evidence type="ECO:0000313" key="2">
    <source>
        <dbReference type="EMBL" id="RFU77529.1"/>
    </source>
</evidence>
<accession>A0A395NNF4</accession>
<gene>
    <name evidence="2" type="ORF">TARUN_4743</name>
</gene>
<keyword evidence="3" id="KW-1185">Reference proteome</keyword>
<protein>
    <submittedName>
        <fullName evidence="2">Uncharacterized protein</fullName>
    </submittedName>
</protein>
<organism evidence="2 3">
    <name type="scientific">Trichoderma arundinaceum</name>
    <dbReference type="NCBI Taxonomy" id="490622"/>
    <lineage>
        <taxon>Eukaryota</taxon>
        <taxon>Fungi</taxon>
        <taxon>Dikarya</taxon>
        <taxon>Ascomycota</taxon>
        <taxon>Pezizomycotina</taxon>
        <taxon>Sordariomycetes</taxon>
        <taxon>Hypocreomycetidae</taxon>
        <taxon>Hypocreales</taxon>
        <taxon>Hypocreaceae</taxon>
        <taxon>Trichoderma</taxon>
    </lineage>
</organism>
<feature type="compositionally biased region" description="Pro residues" evidence="1">
    <location>
        <begin position="39"/>
        <end position="56"/>
    </location>
</feature>
<comment type="caution">
    <text evidence="2">The sequence shown here is derived from an EMBL/GenBank/DDBJ whole genome shotgun (WGS) entry which is preliminary data.</text>
</comment>
<proteinExistence type="predicted"/>
<dbReference type="AlphaFoldDB" id="A0A395NNF4"/>